<organism evidence="11 12">
    <name type="scientific">Calditerrivibrio nitroreducens</name>
    <dbReference type="NCBI Taxonomy" id="477976"/>
    <lineage>
        <taxon>Bacteria</taxon>
        <taxon>Pseudomonadati</taxon>
        <taxon>Deferribacterota</taxon>
        <taxon>Deferribacteres</taxon>
        <taxon>Deferribacterales</taxon>
        <taxon>Calditerrivibrionaceae</taxon>
    </lineage>
</organism>
<dbReference type="FunFam" id="1.10.300.10:FF:000001">
    <property type="entry name" value="Adenylosuccinate synthetase"/>
    <property type="match status" value="1"/>
</dbReference>
<dbReference type="Gene3D" id="3.90.170.10">
    <property type="entry name" value="Adenylosuccinate Synthetase, subunit A, domain 3"/>
    <property type="match status" value="1"/>
</dbReference>
<dbReference type="Pfam" id="PF00709">
    <property type="entry name" value="Adenylsucc_synt"/>
    <property type="match status" value="1"/>
</dbReference>
<accession>A0A2J6WLV2</accession>
<reference evidence="11 12" key="1">
    <citation type="submission" date="2018-01" db="EMBL/GenBank/DDBJ databases">
        <title>Metagenomic assembled genomes from two thermal pools in the Uzon Caldera, Kamchatka, Russia.</title>
        <authorList>
            <person name="Wilkins L."/>
            <person name="Ettinger C."/>
        </authorList>
    </citation>
    <scope>NUCLEOTIDE SEQUENCE [LARGE SCALE GENOMIC DNA]</scope>
    <source>
        <strain evidence="11">ZAV-05</strain>
    </source>
</reference>
<feature type="binding site" description="in other chain" evidence="8">
    <location>
        <position position="239"/>
    </location>
    <ligand>
        <name>IMP</name>
        <dbReference type="ChEBI" id="CHEBI:58053"/>
        <note>ligand shared between dimeric partners</note>
    </ligand>
</feature>
<feature type="binding site" evidence="8">
    <location>
        <position position="305"/>
    </location>
    <ligand>
        <name>GTP</name>
        <dbReference type="ChEBI" id="CHEBI:37565"/>
    </ligand>
</feature>
<comment type="subcellular location">
    <subcellularLocation>
        <location evidence="8">Cytoplasm</location>
    </subcellularLocation>
</comment>
<dbReference type="SUPFAM" id="SSF52540">
    <property type="entry name" value="P-loop containing nucleoside triphosphate hydrolases"/>
    <property type="match status" value="1"/>
</dbReference>
<dbReference type="Gene3D" id="1.10.300.10">
    <property type="entry name" value="Adenylosuccinate Synthetase, subunit A, domain 2"/>
    <property type="match status" value="1"/>
</dbReference>
<dbReference type="InterPro" id="IPR027417">
    <property type="entry name" value="P-loop_NTPase"/>
</dbReference>
<dbReference type="GO" id="GO:0004019">
    <property type="term" value="F:adenylosuccinate synthase activity"/>
    <property type="evidence" value="ECO:0007669"/>
    <property type="project" value="UniProtKB-UniRule"/>
</dbReference>
<proteinExistence type="inferred from homology"/>
<feature type="binding site" description="in other chain" evidence="8">
    <location>
        <position position="224"/>
    </location>
    <ligand>
        <name>IMP</name>
        <dbReference type="ChEBI" id="CHEBI:58053"/>
        <note>ligand shared between dimeric partners</note>
    </ligand>
</feature>
<keyword evidence="6 8" id="KW-0460">Magnesium</keyword>
<dbReference type="InterPro" id="IPR033128">
    <property type="entry name" value="Adenylosuccin_syn_Lys_AS"/>
</dbReference>
<dbReference type="SMART" id="SM00788">
    <property type="entry name" value="Adenylsucc_synt"/>
    <property type="match status" value="1"/>
</dbReference>
<keyword evidence="7 8" id="KW-0342">GTP-binding</keyword>
<dbReference type="PROSITE" id="PS01266">
    <property type="entry name" value="ADENYLOSUCCIN_SYN_1"/>
    <property type="match status" value="1"/>
</dbReference>
<feature type="active site" description="Proton donor" evidence="8">
    <location>
        <position position="41"/>
    </location>
</feature>
<evidence type="ECO:0000256" key="6">
    <source>
        <dbReference type="ARBA" id="ARBA00022842"/>
    </source>
</evidence>
<comment type="pathway">
    <text evidence="8 10">Purine metabolism; AMP biosynthesis via de novo pathway; AMP from IMP: step 1/2.</text>
</comment>
<feature type="binding site" description="in other chain" evidence="8">
    <location>
        <position position="129"/>
    </location>
    <ligand>
        <name>IMP</name>
        <dbReference type="ChEBI" id="CHEBI:58053"/>
        <note>ligand shared between dimeric partners</note>
    </ligand>
</feature>
<feature type="binding site" description="in other chain" evidence="8">
    <location>
        <begin position="13"/>
        <end position="16"/>
    </location>
    <ligand>
        <name>IMP</name>
        <dbReference type="ChEBI" id="CHEBI:58053"/>
        <note>ligand shared between dimeric partners</note>
    </ligand>
</feature>
<dbReference type="InterPro" id="IPR042111">
    <property type="entry name" value="Adenylosuccinate_synth_dom3"/>
</dbReference>
<feature type="binding site" evidence="8">
    <location>
        <begin position="12"/>
        <end position="18"/>
    </location>
    <ligand>
        <name>GTP</name>
        <dbReference type="ChEBI" id="CHEBI:37565"/>
    </ligand>
</feature>
<dbReference type="PANTHER" id="PTHR11846:SF0">
    <property type="entry name" value="ADENYLOSUCCINATE SYNTHETASE"/>
    <property type="match status" value="1"/>
</dbReference>
<keyword evidence="3 8" id="KW-0479">Metal-binding</keyword>
<dbReference type="EMBL" id="PNIN01000042">
    <property type="protein sequence ID" value="PMP71377.1"/>
    <property type="molecule type" value="Genomic_DNA"/>
</dbReference>
<keyword evidence="4 8" id="KW-0547">Nucleotide-binding</keyword>
<dbReference type="Proteomes" id="UP000242881">
    <property type="component" value="Unassembled WGS sequence"/>
</dbReference>
<feature type="active site" description="Proton acceptor" evidence="8">
    <location>
        <position position="13"/>
    </location>
</feature>
<feature type="binding site" evidence="8">
    <location>
        <begin position="331"/>
        <end position="333"/>
    </location>
    <ligand>
        <name>GTP</name>
        <dbReference type="ChEBI" id="CHEBI:37565"/>
    </ligand>
</feature>
<dbReference type="PANTHER" id="PTHR11846">
    <property type="entry name" value="ADENYLOSUCCINATE SYNTHETASE"/>
    <property type="match status" value="1"/>
</dbReference>
<dbReference type="GO" id="GO:0000287">
    <property type="term" value="F:magnesium ion binding"/>
    <property type="evidence" value="ECO:0007669"/>
    <property type="project" value="UniProtKB-UniRule"/>
</dbReference>
<dbReference type="Gene3D" id="3.40.440.10">
    <property type="entry name" value="Adenylosuccinate Synthetase, subunit A, domain 1"/>
    <property type="match status" value="1"/>
</dbReference>
<feature type="binding site" description="in other chain" evidence="8">
    <location>
        <begin position="38"/>
        <end position="41"/>
    </location>
    <ligand>
        <name>IMP</name>
        <dbReference type="ChEBI" id="CHEBI:58053"/>
        <note>ligand shared between dimeric partners</note>
    </ligand>
</feature>
<evidence type="ECO:0000313" key="11">
    <source>
        <dbReference type="EMBL" id="PMP71377.1"/>
    </source>
</evidence>
<dbReference type="InterPro" id="IPR018220">
    <property type="entry name" value="Adenylosuccin_syn_GTP-bd"/>
</dbReference>
<feature type="binding site" evidence="8">
    <location>
        <begin position="40"/>
        <end position="42"/>
    </location>
    <ligand>
        <name>GTP</name>
        <dbReference type="ChEBI" id="CHEBI:37565"/>
    </ligand>
</feature>
<dbReference type="AlphaFoldDB" id="A0A2J6WLV2"/>
<dbReference type="CDD" id="cd03108">
    <property type="entry name" value="AdSS"/>
    <property type="match status" value="1"/>
</dbReference>
<feature type="binding site" evidence="8">
    <location>
        <begin position="413"/>
        <end position="415"/>
    </location>
    <ligand>
        <name>GTP</name>
        <dbReference type="ChEBI" id="CHEBI:37565"/>
    </ligand>
</feature>
<keyword evidence="8" id="KW-0963">Cytoplasm</keyword>
<comment type="subunit">
    <text evidence="1 8">Homodimer.</text>
</comment>
<evidence type="ECO:0000256" key="8">
    <source>
        <dbReference type="HAMAP-Rule" id="MF_00011"/>
    </source>
</evidence>
<evidence type="ECO:0000256" key="7">
    <source>
        <dbReference type="ARBA" id="ARBA00023134"/>
    </source>
</evidence>
<dbReference type="InterPro" id="IPR042109">
    <property type="entry name" value="Adenylosuccinate_synth_dom1"/>
</dbReference>
<dbReference type="InterPro" id="IPR001114">
    <property type="entry name" value="Adenylosuccinate_synthetase"/>
</dbReference>
<dbReference type="EC" id="6.3.4.4" evidence="8 10"/>
<evidence type="ECO:0000256" key="10">
    <source>
        <dbReference type="RuleBase" id="RU000520"/>
    </source>
</evidence>
<feature type="active site" evidence="9">
    <location>
        <position position="140"/>
    </location>
</feature>
<evidence type="ECO:0000313" key="12">
    <source>
        <dbReference type="Proteomes" id="UP000242881"/>
    </source>
</evidence>
<dbReference type="PROSITE" id="PS00513">
    <property type="entry name" value="ADENYLOSUCCIN_SYN_2"/>
    <property type="match status" value="1"/>
</dbReference>
<dbReference type="HAMAP" id="MF_00011">
    <property type="entry name" value="Adenylosucc_synth"/>
    <property type="match status" value="1"/>
</dbReference>
<feature type="binding site" evidence="8">
    <location>
        <position position="13"/>
    </location>
    <ligand>
        <name>Mg(2+)</name>
        <dbReference type="ChEBI" id="CHEBI:18420"/>
    </ligand>
</feature>
<evidence type="ECO:0000256" key="3">
    <source>
        <dbReference type="ARBA" id="ARBA00022723"/>
    </source>
</evidence>
<evidence type="ECO:0000256" key="5">
    <source>
        <dbReference type="ARBA" id="ARBA00022755"/>
    </source>
</evidence>
<comment type="catalytic activity">
    <reaction evidence="8 10">
        <text>IMP + L-aspartate + GTP = N(6)-(1,2-dicarboxyethyl)-AMP + GDP + phosphate + 2 H(+)</text>
        <dbReference type="Rhea" id="RHEA:15753"/>
        <dbReference type="ChEBI" id="CHEBI:15378"/>
        <dbReference type="ChEBI" id="CHEBI:29991"/>
        <dbReference type="ChEBI" id="CHEBI:37565"/>
        <dbReference type="ChEBI" id="CHEBI:43474"/>
        <dbReference type="ChEBI" id="CHEBI:57567"/>
        <dbReference type="ChEBI" id="CHEBI:58053"/>
        <dbReference type="ChEBI" id="CHEBI:58189"/>
        <dbReference type="EC" id="6.3.4.4"/>
    </reaction>
</comment>
<evidence type="ECO:0000256" key="2">
    <source>
        <dbReference type="ARBA" id="ARBA00022598"/>
    </source>
</evidence>
<feature type="binding site" description="in other chain" evidence="8">
    <location>
        <position position="303"/>
    </location>
    <ligand>
        <name>IMP</name>
        <dbReference type="ChEBI" id="CHEBI:58053"/>
        <note>ligand shared between dimeric partners</note>
    </ligand>
</feature>
<feature type="binding site" evidence="8">
    <location>
        <position position="40"/>
    </location>
    <ligand>
        <name>Mg(2+)</name>
        <dbReference type="ChEBI" id="CHEBI:18420"/>
    </ligand>
</feature>
<gene>
    <name evidence="8" type="primary">purA</name>
    <name evidence="11" type="ORF">C0187_04285</name>
</gene>
<evidence type="ECO:0000256" key="4">
    <source>
        <dbReference type="ARBA" id="ARBA00022741"/>
    </source>
</evidence>
<dbReference type="GO" id="GO:0044208">
    <property type="term" value="P:'de novo' AMP biosynthetic process"/>
    <property type="evidence" value="ECO:0007669"/>
    <property type="project" value="UniProtKB-UniRule"/>
</dbReference>
<dbReference type="NCBIfam" id="NF002223">
    <property type="entry name" value="PRK01117.1"/>
    <property type="match status" value="1"/>
</dbReference>
<feature type="binding site" evidence="8">
    <location>
        <position position="143"/>
    </location>
    <ligand>
        <name>IMP</name>
        <dbReference type="ChEBI" id="CHEBI:58053"/>
        <note>ligand shared between dimeric partners</note>
    </ligand>
</feature>
<comment type="similarity">
    <text evidence="8 10">Belongs to the adenylosuccinate synthetase family.</text>
</comment>
<comment type="caution">
    <text evidence="11">The sequence shown here is derived from an EMBL/GenBank/DDBJ whole genome shotgun (WGS) entry which is preliminary data.</text>
</comment>
<dbReference type="FunFam" id="3.90.170.10:FF:000001">
    <property type="entry name" value="Adenylosuccinate synthetase"/>
    <property type="match status" value="1"/>
</dbReference>
<keyword evidence="5 8" id="KW-0658">Purine biosynthesis</keyword>
<evidence type="ECO:0000256" key="9">
    <source>
        <dbReference type="PROSITE-ProRule" id="PRU10134"/>
    </source>
</evidence>
<dbReference type="NCBIfam" id="TIGR00184">
    <property type="entry name" value="purA"/>
    <property type="match status" value="1"/>
</dbReference>
<keyword evidence="2 8" id="KW-0436">Ligase</keyword>
<feature type="binding site" evidence="8">
    <location>
        <begin position="299"/>
        <end position="305"/>
    </location>
    <ligand>
        <name>substrate</name>
    </ligand>
</feature>
<dbReference type="GO" id="GO:0005737">
    <property type="term" value="C:cytoplasm"/>
    <property type="evidence" value="ECO:0007669"/>
    <property type="project" value="UniProtKB-SubCell"/>
</dbReference>
<name>A0A2J6WLV2_9BACT</name>
<dbReference type="RefSeq" id="WP_424604723.1">
    <property type="nucleotide sequence ID" value="NZ_JBNAVA010000001.1"/>
</dbReference>
<dbReference type="GO" id="GO:0046040">
    <property type="term" value="P:IMP metabolic process"/>
    <property type="evidence" value="ECO:0007669"/>
    <property type="project" value="TreeGrafter"/>
</dbReference>
<dbReference type="GO" id="GO:0005525">
    <property type="term" value="F:GTP binding"/>
    <property type="evidence" value="ECO:0007669"/>
    <property type="project" value="UniProtKB-UniRule"/>
</dbReference>
<dbReference type="UniPathway" id="UPA00075">
    <property type="reaction ID" value="UER00335"/>
</dbReference>
<comment type="function">
    <text evidence="8">Plays an important role in the de novo pathway of purine nucleotide biosynthesis. Catalyzes the first committed step in the biosynthesis of AMP from IMP.</text>
</comment>
<protein>
    <recommendedName>
        <fullName evidence="8 10">Adenylosuccinate synthetase</fullName>
        <shortName evidence="8">AMPSase</shortName>
        <shortName evidence="8">AdSS</shortName>
        <ecNumber evidence="8 10">6.3.4.4</ecNumber>
    </recommendedName>
    <alternativeName>
        <fullName evidence="8">IMP--aspartate ligase</fullName>
    </alternativeName>
</protein>
<sequence>MSCVVVLGAQWGDEGKGKVVDIYTKQADVVVRYSGGHNAGHTVVINGEKYILHLIPSGIMHKDKYNIIANGVVVDPQALIEEMEDLKAKGIDFTGRLFISKRAHLIMPYHRIFDKFSENKKGSKKIGTTGRGIGPCYADKAARVGIRVCDLYDSEVLKEKIFQNVEEVNAIASKVYNIETLDPQKVYDEYIRYAEILAPFIAETSYLINRLAAEGKKIMMEGAQGTLLDVDHGTFPYVTSSNPTTGGAFTGTGLSPKYLTNVVAVTKAYTTRVGSGPFPTELNDEMGERLRKVGNEYGATTGRPRRCGWLDLVAMKYSKMLNGIDYLALTKLDVLTGIDTIKVCVGYEYQGKILETFPPEIKILENCTPVYREFAGWKEDLSKVKVYEELPENAKRYLDFIKDFLGIKYALISVGTDRTETININEVF</sequence>
<evidence type="ECO:0000256" key="1">
    <source>
        <dbReference type="ARBA" id="ARBA00011738"/>
    </source>
</evidence>
<comment type="cofactor">
    <cofactor evidence="8">
        <name>Mg(2+)</name>
        <dbReference type="ChEBI" id="CHEBI:18420"/>
    </cofactor>
    <text evidence="8">Binds 1 Mg(2+) ion per subunit.</text>
</comment>
<dbReference type="InterPro" id="IPR042110">
    <property type="entry name" value="Adenylosuccinate_synth_dom2"/>
</dbReference>